<comment type="subcellular location">
    <subcellularLocation>
        <location evidence="9">Endomembrane system</location>
        <topology evidence="9">Single-pass membrane protein</topology>
    </subcellularLocation>
    <subcellularLocation>
        <location evidence="1">Nucleus envelope</location>
    </subcellularLocation>
</comment>
<reference evidence="13" key="3">
    <citation type="submission" date="2025-09" db="UniProtKB">
        <authorList>
            <consortium name="Ensembl"/>
        </authorList>
    </citation>
    <scope>IDENTIFICATION</scope>
</reference>
<keyword evidence="8" id="KW-0539">Nucleus</keyword>
<dbReference type="Gene3D" id="3.40.50.12190">
    <property type="match status" value="1"/>
</dbReference>
<dbReference type="OrthoDB" id="6258998at2759"/>
<proteinExistence type="inferred from homology"/>
<evidence type="ECO:0000256" key="10">
    <source>
        <dbReference type="SAM" id="MobiDB-lite"/>
    </source>
</evidence>
<comment type="similarity">
    <text evidence="2">Belongs to the TOR1AIP family.</text>
</comment>
<feature type="transmembrane region" description="Helical" evidence="11">
    <location>
        <begin position="252"/>
        <end position="273"/>
    </location>
</feature>
<dbReference type="InterPro" id="IPR008662">
    <property type="entry name" value="TOIP1/2"/>
</dbReference>
<dbReference type="Ensembl" id="ENSECRT00000009429.1">
    <property type="protein sequence ID" value="ENSECRP00000009279.1"/>
    <property type="gene ID" value="ENSECRG00000006218.1"/>
</dbReference>
<feature type="region of interest" description="Disordered" evidence="10">
    <location>
        <begin position="82"/>
        <end position="207"/>
    </location>
</feature>
<dbReference type="InterPro" id="IPR046753">
    <property type="entry name" value="TOIP1/2_C"/>
</dbReference>
<dbReference type="InterPro" id="IPR038599">
    <property type="entry name" value="LAP1C-like_C_sf"/>
</dbReference>
<dbReference type="Pfam" id="PF05609">
    <property type="entry name" value="LAP1_C"/>
    <property type="match status" value="1"/>
</dbReference>
<organism evidence="13 14">
    <name type="scientific">Erpetoichthys calabaricus</name>
    <name type="common">Rope fish</name>
    <name type="synonym">Calamoichthys calabaricus</name>
    <dbReference type="NCBI Taxonomy" id="27687"/>
    <lineage>
        <taxon>Eukaryota</taxon>
        <taxon>Metazoa</taxon>
        <taxon>Chordata</taxon>
        <taxon>Craniata</taxon>
        <taxon>Vertebrata</taxon>
        <taxon>Euteleostomi</taxon>
        <taxon>Actinopterygii</taxon>
        <taxon>Polypteriformes</taxon>
        <taxon>Polypteridae</taxon>
        <taxon>Erpetoichthys</taxon>
    </lineage>
</organism>
<evidence type="ECO:0000256" key="1">
    <source>
        <dbReference type="ARBA" id="ARBA00004259"/>
    </source>
</evidence>
<keyword evidence="6 11" id="KW-0472">Membrane</keyword>
<dbReference type="PANTHER" id="PTHR18843:SF7">
    <property type="entry name" value="LAMINA-ASSOCIATED POLYPEPTIDE 1B ISOFORM 1-RELATED"/>
    <property type="match status" value="1"/>
</dbReference>
<name>A0A8C4RXT1_ERPCA</name>
<evidence type="ECO:0000256" key="7">
    <source>
        <dbReference type="ARBA" id="ARBA00023180"/>
    </source>
</evidence>
<dbReference type="PANTHER" id="PTHR18843">
    <property type="entry name" value="TORSIN-1A-INTERACTING PROTEIN"/>
    <property type="match status" value="1"/>
</dbReference>
<dbReference type="GO" id="GO:0016020">
    <property type="term" value="C:membrane"/>
    <property type="evidence" value="ECO:0007669"/>
    <property type="project" value="TreeGrafter"/>
</dbReference>
<reference evidence="13" key="2">
    <citation type="submission" date="2025-08" db="UniProtKB">
        <authorList>
            <consortium name="Ensembl"/>
        </authorList>
    </citation>
    <scope>IDENTIFICATION</scope>
</reference>
<keyword evidence="3" id="KW-0597">Phosphoprotein</keyword>
<evidence type="ECO:0000256" key="2">
    <source>
        <dbReference type="ARBA" id="ARBA00007860"/>
    </source>
</evidence>
<evidence type="ECO:0000256" key="6">
    <source>
        <dbReference type="ARBA" id="ARBA00023136"/>
    </source>
</evidence>
<dbReference type="Proteomes" id="UP000694620">
    <property type="component" value="Chromosome 10"/>
</dbReference>
<dbReference type="RefSeq" id="XP_028666976.1">
    <property type="nucleotide sequence ID" value="XM_028811143.2"/>
</dbReference>
<dbReference type="GO" id="GO:0005635">
    <property type="term" value="C:nuclear envelope"/>
    <property type="evidence" value="ECO:0007669"/>
    <property type="project" value="UniProtKB-SubCell"/>
</dbReference>
<keyword evidence="14" id="KW-1185">Reference proteome</keyword>
<dbReference type="GO" id="GO:0001671">
    <property type="term" value="F:ATPase activator activity"/>
    <property type="evidence" value="ECO:0007669"/>
    <property type="project" value="InterPro"/>
</dbReference>
<evidence type="ECO:0000256" key="11">
    <source>
        <dbReference type="SAM" id="Phobius"/>
    </source>
</evidence>
<gene>
    <name evidence="13" type="primary">LOC114658984</name>
</gene>
<feature type="domain" description="Torsin-1A-interacting protein 1/2 AAA+ activator" evidence="12">
    <location>
        <begin position="287"/>
        <end position="507"/>
    </location>
</feature>
<protein>
    <submittedName>
        <fullName evidence="13">Torsin-1A-interacting protein 2-like</fullName>
    </submittedName>
</protein>
<evidence type="ECO:0000259" key="12">
    <source>
        <dbReference type="Pfam" id="PF05609"/>
    </source>
</evidence>
<dbReference type="GO" id="GO:0061024">
    <property type="term" value="P:membrane organization"/>
    <property type="evidence" value="ECO:0007669"/>
    <property type="project" value="TreeGrafter"/>
</dbReference>
<sequence length="513" mass="58175">MASDKSVEGKYFMDVHPRPSIRRANAEEKDDLMIKPRSNQTSSIFLAKSLKAAPFLASDATCVSKTDPPELKKTTCSPQIKTRTGGLVQREEETSTVKLGISSQGHHKMPVSTRSQAHELKRDVTNSKETNAERRKTDTSYVQKPIPQMKMCQKDSEDSSYSLEEDSEEDSNEFAKGDAHCHRIPDLQVREIKSRRRNPNKEYNQEKEAPQTIIKQAGFKQQEFRQSGTWKVKEDAVTQSNIQAQVDNCKKYLALIICTGICILLFMVVLYGLGQYGYQNKTPVTNGKDSIHIFQMKFEELKSTFTNQRNELWRRTKILLEKKLKTSVHTGPVSMILTSGHNAQKTLHCLADYLARVYSSSLNASFSQIDGSNMSSLDSDQVKLQIDGDLTIGFESNKTFVVIRNLEELPPGSTLIFYKYCDHENAAFKSAALIFTVLLQEDSLDPAMTLDTVEEKVRDYLQERFLTFNQPAAFDRMDSDKLGGLWSRISHLVLPVAEEMHIEKHGCDLYNTK</sequence>
<keyword evidence="5 11" id="KW-1133">Transmembrane helix</keyword>
<evidence type="ECO:0000256" key="8">
    <source>
        <dbReference type="ARBA" id="ARBA00023242"/>
    </source>
</evidence>
<evidence type="ECO:0000256" key="9">
    <source>
        <dbReference type="ARBA" id="ARBA00037847"/>
    </source>
</evidence>
<evidence type="ECO:0000256" key="3">
    <source>
        <dbReference type="ARBA" id="ARBA00022553"/>
    </source>
</evidence>
<feature type="compositionally biased region" description="Basic and acidic residues" evidence="10">
    <location>
        <begin position="173"/>
        <end position="192"/>
    </location>
</feature>
<feature type="compositionally biased region" description="Acidic residues" evidence="10">
    <location>
        <begin position="163"/>
        <end position="172"/>
    </location>
</feature>
<accession>A0A8C4RXT1</accession>
<evidence type="ECO:0000256" key="5">
    <source>
        <dbReference type="ARBA" id="ARBA00022989"/>
    </source>
</evidence>
<reference evidence="13" key="1">
    <citation type="submission" date="2021-06" db="EMBL/GenBank/DDBJ databases">
        <authorList>
            <consortium name="Wellcome Sanger Institute Data Sharing"/>
        </authorList>
    </citation>
    <scope>NUCLEOTIDE SEQUENCE [LARGE SCALE GENOMIC DNA]</scope>
</reference>
<evidence type="ECO:0000256" key="4">
    <source>
        <dbReference type="ARBA" id="ARBA00022692"/>
    </source>
</evidence>
<evidence type="ECO:0000313" key="13">
    <source>
        <dbReference type="Ensembl" id="ENSECRP00000009279.1"/>
    </source>
</evidence>
<dbReference type="AlphaFoldDB" id="A0A8C4RXT1"/>
<feature type="compositionally biased region" description="Basic and acidic residues" evidence="10">
    <location>
        <begin position="116"/>
        <end position="138"/>
    </location>
</feature>
<keyword evidence="4 11" id="KW-0812">Transmembrane</keyword>
<evidence type="ECO:0000313" key="14">
    <source>
        <dbReference type="Proteomes" id="UP000694620"/>
    </source>
</evidence>
<keyword evidence="7" id="KW-0325">Glycoprotein</keyword>
<dbReference type="GeneTree" id="ENSGT00390000012166"/>
<dbReference type="GeneID" id="114658984"/>